<keyword evidence="5" id="KW-1185">Reference proteome</keyword>
<dbReference type="STRING" id="45357.A0A2V1AU78"/>
<dbReference type="PROSITE" id="PS50005">
    <property type="entry name" value="TPR"/>
    <property type="match status" value="1"/>
</dbReference>
<feature type="repeat" description="TPR" evidence="2">
    <location>
        <begin position="154"/>
        <end position="187"/>
    </location>
</feature>
<sequence length="312" mass="35734">MSDRLFQKYSEILFTGSYTKFSPEKLHQLHKDVGQILPTAQEKLDSAELFDLYELYFHVSLLTNHDVNAKSMLDRFNDEFSGQRSQKYSILKSMYYEATGKDREAVDALGASTDELRASRRLATFARYKADGSENVAEYIKSLTFYLNIQPSDVTTWAELAEQYAKIGNYEEATFCIKEVLLLEPLAYNMFYKAGLYQYYHFLQQDQAKSEKEKDLLALYPILQAARDSFLRAVELSATFTKAWVGIATVGDSDLINRLENSKKVSADSKVSAFVKETIQVRELAKSRVRELEKLPSDADLKKHLIKPEIKA</sequence>
<keyword evidence="1 2" id="KW-0802">TPR repeat</keyword>
<gene>
    <name evidence="4" type="ORF">CXQ85_004351</name>
</gene>
<dbReference type="AlphaFoldDB" id="A0A2V1AU78"/>
<keyword evidence="3" id="KW-0256">Endoplasmic reticulum</keyword>
<dbReference type="InterPro" id="IPR011990">
    <property type="entry name" value="TPR-like_helical_dom_sf"/>
</dbReference>
<protein>
    <recommendedName>
        <fullName evidence="3">ER membrane protein complex subunit 2</fullName>
    </recommendedName>
</protein>
<dbReference type="InterPro" id="IPR019734">
    <property type="entry name" value="TPR_rpt"/>
</dbReference>
<dbReference type="EMBL" id="PKFO01000004">
    <property type="protein sequence ID" value="PVH20843.1"/>
    <property type="molecule type" value="Genomic_DNA"/>
</dbReference>
<name>A0A2V1AU78_9ASCO</name>
<dbReference type="SUPFAM" id="SSF48452">
    <property type="entry name" value="TPR-like"/>
    <property type="match status" value="1"/>
</dbReference>
<dbReference type="GO" id="GO:0072546">
    <property type="term" value="C:EMC complex"/>
    <property type="evidence" value="ECO:0007669"/>
    <property type="project" value="UniProtKB-UniRule"/>
</dbReference>
<evidence type="ECO:0000256" key="2">
    <source>
        <dbReference type="PROSITE-ProRule" id="PRU00339"/>
    </source>
</evidence>
<proteinExistence type="inferred from homology"/>
<dbReference type="VEuPathDB" id="FungiDB:CXQ85_004351"/>
<accession>A0A2V1AU78</accession>
<evidence type="ECO:0000256" key="1">
    <source>
        <dbReference type="ARBA" id="ARBA00022803"/>
    </source>
</evidence>
<keyword evidence="3" id="KW-0472">Membrane</keyword>
<dbReference type="PANTHER" id="PTHR12760">
    <property type="entry name" value="TETRATRICOPEPTIDE REPEAT PROTEIN"/>
    <property type="match status" value="1"/>
</dbReference>
<evidence type="ECO:0000313" key="4">
    <source>
        <dbReference type="EMBL" id="PVH20843.1"/>
    </source>
</evidence>
<dbReference type="RefSeq" id="XP_025341783.1">
    <property type="nucleotide sequence ID" value="XM_025487975.1"/>
</dbReference>
<reference evidence="4 5" key="1">
    <citation type="submission" date="2017-12" db="EMBL/GenBank/DDBJ databases">
        <title>Genome Sequence of a Multidrug-Resistant Candida haemulonii Isolate from a Patient with Chronic Leg Ulcers in Israel.</title>
        <authorList>
            <person name="Chow N.A."/>
            <person name="Gade L."/>
            <person name="Batra D."/>
            <person name="Rowe L.A."/>
            <person name="Ben-Ami R."/>
            <person name="Loparev V.N."/>
            <person name="Litvintseva A.P."/>
        </authorList>
    </citation>
    <scope>NUCLEOTIDE SEQUENCE [LARGE SCALE GENOMIC DNA]</scope>
    <source>
        <strain evidence="4 5">B11899</strain>
    </source>
</reference>
<dbReference type="GeneID" id="37009681"/>
<evidence type="ECO:0000313" key="5">
    <source>
        <dbReference type="Proteomes" id="UP000244309"/>
    </source>
</evidence>
<dbReference type="InterPro" id="IPR039856">
    <property type="entry name" value="EMC2-like"/>
</dbReference>
<organism evidence="4 5">
    <name type="scientific">Candidozyma haemuli</name>
    <dbReference type="NCBI Taxonomy" id="45357"/>
    <lineage>
        <taxon>Eukaryota</taxon>
        <taxon>Fungi</taxon>
        <taxon>Dikarya</taxon>
        <taxon>Ascomycota</taxon>
        <taxon>Saccharomycotina</taxon>
        <taxon>Pichiomycetes</taxon>
        <taxon>Metschnikowiaceae</taxon>
        <taxon>Candidozyma</taxon>
    </lineage>
</organism>
<evidence type="ECO:0000256" key="3">
    <source>
        <dbReference type="RuleBase" id="RU367091"/>
    </source>
</evidence>
<comment type="caution">
    <text evidence="4">The sequence shown here is derived from an EMBL/GenBank/DDBJ whole genome shotgun (WGS) entry which is preliminary data.</text>
</comment>
<comment type="subunit">
    <text evidence="3">Component of the ER membrane protein complex (EMC).</text>
</comment>
<comment type="subcellular location">
    <subcellularLocation>
        <location evidence="3">Endoplasmic reticulum membrane</location>
        <topology evidence="3">Peripheral membrane protein</topology>
        <orientation evidence="3">Cytoplasmic side</orientation>
    </subcellularLocation>
</comment>
<comment type="similarity">
    <text evidence="3">Belongs to the EMC2 family.</text>
</comment>
<dbReference type="Gene3D" id="1.25.40.10">
    <property type="entry name" value="Tetratricopeptide repeat domain"/>
    <property type="match status" value="1"/>
</dbReference>
<comment type="function">
    <text evidence="3">Part of the endoplasmic reticulum membrane protein complex (EMC) that enables the energy-independent insertion into endoplasmic reticulum membranes of newly synthesized membrane proteins.</text>
</comment>
<dbReference type="Proteomes" id="UP000244309">
    <property type="component" value="Unassembled WGS sequence"/>
</dbReference>
<dbReference type="OrthoDB" id="124397at2759"/>